<dbReference type="EMBL" id="JAUESC010000383">
    <property type="protein sequence ID" value="KAK0585375.1"/>
    <property type="molecule type" value="Genomic_DNA"/>
</dbReference>
<feature type="region of interest" description="Disordered" evidence="1">
    <location>
        <begin position="178"/>
        <end position="197"/>
    </location>
</feature>
<reference evidence="2" key="2">
    <citation type="submission" date="2023-06" db="EMBL/GenBank/DDBJ databases">
        <authorList>
            <person name="Swenson N.G."/>
            <person name="Wegrzyn J.L."/>
            <person name="Mcevoy S.L."/>
        </authorList>
    </citation>
    <scope>NUCLEOTIDE SEQUENCE</scope>
    <source>
        <strain evidence="2">NS2018</strain>
        <tissue evidence="2">Leaf</tissue>
    </source>
</reference>
<sequence length="219" mass="22946">MIAQRVFTRLPARLPRLCDFDTVCDLQARVVKNSEAASKRHAAGLAKEGIASPDGGDPSDGEEAGDVTGGGVELGQPPMHTKVAANTHIATTPSCKGKEKVGVSRGVSDIPIFDADVPETPLDPASDLTPRTGRGKCPAEGTPDHAARLSKRASRVMQYVVSSDKEGDDEPVLAKTPSTQIAAHEGPAKGANAAVPPPEEVNELNALLILRPEKPLRLD</sequence>
<feature type="region of interest" description="Disordered" evidence="1">
    <location>
        <begin position="114"/>
        <end position="151"/>
    </location>
</feature>
<evidence type="ECO:0000313" key="2">
    <source>
        <dbReference type="EMBL" id="KAK0585375.1"/>
    </source>
</evidence>
<comment type="caution">
    <text evidence="2">The sequence shown here is derived from an EMBL/GenBank/DDBJ whole genome shotgun (WGS) entry which is preliminary data.</text>
</comment>
<dbReference type="AlphaFoldDB" id="A0AA39S9S3"/>
<protein>
    <submittedName>
        <fullName evidence="2">Uncharacterized protein</fullName>
    </submittedName>
</protein>
<proteinExistence type="predicted"/>
<gene>
    <name evidence="2" type="ORF">LWI29_027588</name>
</gene>
<organism evidence="2 3">
    <name type="scientific">Acer saccharum</name>
    <name type="common">Sugar maple</name>
    <dbReference type="NCBI Taxonomy" id="4024"/>
    <lineage>
        <taxon>Eukaryota</taxon>
        <taxon>Viridiplantae</taxon>
        <taxon>Streptophyta</taxon>
        <taxon>Embryophyta</taxon>
        <taxon>Tracheophyta</taxon>
        <taxon>Spermatophyta</taxon>
        <taxon>Magnoliopsida</taxon>
        <taxon>eudicotyledons</taxon>
        <taxon>Gunneridae</taxon>
        <taxon>Pentapetalae</taxon>
        <taxon>rosids</taxon>
        <taxon>malvids</taxon>
        <taxon>Sapindales</taxon>
        <taxon>Sapindaceae</taxon>
        <taxon>Hippocastanoideae</taxon>
        <taxon>Acereae</taxon>
        <taxon>Acer</taxon>
    </lineage>
</organism>
<feature type="region of interest" description="Disordered" evidence="1">
    <location>
        <begin position="35"/>
        <end position="78"/>
    </location>
</feature>
<keyword evidence="3" id="KW-1185">Reference proteome</keyword>
<accession>A0AA39S9S3</accession>
<dbReference type="Proteomes" id="UP001168877">
    <property type="component" value="Unassembled WGS sequence"/>
</dbReference>
<reference evidence="2" key="1">
    <citation type="journal article" date="2022" name="Plant J.">
        <title>Strategies of tolerance reflected in two North American maple genomes.</title>
        <authorList>
            <person name="McEvoy S.L."/>
            <person name="Sezen U.U."/>
            <person name="Trouern-Trend A."/>
            <person name="McMahon S.M."/>
            <person name="Schaberg P.G."/>
            <person name="Yang J."/>
            <person name="Wegrzyn J.L."/>
            <person name="Swenson N.G."/>
        </authorList>
    </citation>
    <scope>NUCLEOTIDE SEQUENCE</scope>
    <source>
        <strain evidence="2">NS2018</strain>
    </source>
</reference>
<name>A0AA39S9S3_ACESA</name>
<evidence type="ECO:0000313" key="3">
    <source>
        <dbReference type="Proteomes" id="UP001168877"/>
    </source>
</evidence>
<evidence type="ECO:0000256" key="1">
    <source>
        <dbReference type="SAM" id="MobiDB-lite"/>
    </source>
</evidence>